<dbReference type="Proteomes" id="UP001634394">
    <property type="component" value="Unassembled WGS sequence"/>
</dbReference>
<protein>
    <submittedName>
        <fullName evidence="15">Uncharacterized protein</fullName>
    </submittedName>
</protein>
<keyword evidence="5 11" id="KW-0851">Voltage-gated channel</keyword>
<evidence type="ECO:0000256" key="9">
    <source>
        <dbReference type="ARBA" id="ARBA00023136"/>
    </source>
</evidence>
<feature type="transmembrane region" description="Helical" evidence="12">
    <location>
        <begin position="60"/>
        <end position="83"/>
    </location>
</feature>
<name>A0ABD3WQX9_SINWO</name>
<evidence type="ECO:0000256" key="5">
    <source>
        <dbReference type="ARBA" id="ARBA00022882"/>
    </source>
</evidence>
<reference evidence="15 16" key="1">
    <citation type="submission" date="2024-11" db="EMBL/GenBank/DDBJ databases">
        <title>Chromosome-level genome assembly of the freshwater bivalve Anodonta woodiana.</title>
        <authorList>
            <person name="Chen X."/>
        </authorList>
    </citation>
    <scope>NUCLEOTIDE SEQUENCE [LARGE SCALE GENOMIC DNA]</scope>
    <source>
        <strain evidence="15">MN2024</strain>
        <tissue evidence="15">Gills</tissue>
    </source>
</reference>
<evidence type="ECO:0000256" key="11">
    <source>
        <dbReference type="RuleBase" id="RU003822"/>
    </source>
</evidence>
<accession>A0ABD3WQX9</accession>
<keyword evidence="10 11" id="KW-0407">Ion channel</keyword>
<keyword evidence="2 11" id="KW-0813">Transport</keyword>
<evidence type="ECO:0000256" key="1">
    <source>
        <dbReference type="ARBA" id="ARBA00004141"/>
    </source>
</evidence>
<evidence type="ECO:0000256" key="6">
    <source>
        <dbReference type="ARBA" id="ARBA00022958"/>
    </source>
</evidence>
<dbReference type="GO" id="GO:0006813">
    <property type="term" value="P:potassium ion transport"/>
    <property type="evidence" value="ECO:0007669"/>
    <property type="project" value="UniProtKB-KW"/>
</dbReference>
<dbReference type="InterPro" id="IPR041647">
    <property type="entry name" value="IRK_C"/>
</dbReference>
<dbReference type="PRINTS" id="PR01320">
    <property type="entry name" value="KIRCHANNEL"/>
</dbReference>
<dbReference type="Gene3D" id="1.10.287.70">
    <property type="match status" value="1"/>
</dbReference>
<sequence length="407" mass="47393">MARKLSVANLFRYILESPENKPRLVEKNGDTNVKYINMDDPTSCCYPNIFINLVVMRKRWLFLLFSLAFILSWVLFAFGYYVISDANGDIPTEDTAEDLNSTHALCIQNSQDFESILLFSMETQSTIGYGSRYVNENCSPTIILVMIQSIFGCLLQSILTGVLLFKFQKPSKRKYTMIFSKFACIYEENKRYYIEVRILNMQRSSLLDIRLSGLCVFDKNQIHNKMPPHFRYHLEFNPCHGASRLFFQPTTFRHLIDHSSPFWDLCKRDIETMKYEIILMLEGLDEIAGNFIQVRTSYLSSEVKWGYRFRPMTVTQKNQMLRLNYNNFSETVPTLDMPDKSASMDNRKISAMSQGDSAYGGEHDTFRTVTEVYQSERRVGVSHQYFEEDETIYSCSPRKVSVDESVM</sequence>
<feature type="domain" description="Inward rectifier potassium channel C-terminal" evidence="14">
    <location>
        <begin position="178"/>
        <end position="346"/>
    </location>
</feature>
<keyword evidence="7 12" id="KW-1133">Transmembrane helix</keyword>
<feature type="transmembrane region" description="Helical" evidence="12">
    <location>
        <begin position="142"/>
        <end position="165"/>
    </location>
</feature>
<evidence type="ECO:0000256" key="2">
    <source>
        <dbReference type="ARBA" id="ARBA00022448"/>
    </source>
</evidence>
<keyword evidence="8 11" id="KW-0406">Ion transport</keyword>
<dbReference type="InterPro" id="IPR013518">
    <property type="entry name" value="K_chnl_inward-rec_Kir_cyto"/>
</dbReference>
<evidence type="ECO:0000259" key="13">
    <source>
        <dbReference type="Pfam" id="PF01007"/>
    </source>
</evidence>
<proteinExistence type="inferred from homology"/>
<dbReference type="PANTHER" id="PTHR11767:SF102">
    <property type="entry name" value="INWARDLY RECTIFYING POTASSIUM CHANNEL 1, ISOFORM F"/>
    <property type="match status" value="1"/>
</dbReference>
<evidence type="ECO:0000256" key="10">
    <source>
        <dbReference type="ARBA" id="ARBA00023303"/>
    </source>
</evidence>
<dbReference type="Gene3D" id="2.60.40.1400">
    <property type="entry name" value="G protein-activated inward rectifier potassium channel 1"/>
    <property type="match status" value="1"/>
</dbReference>
<keyword evidence="3 11" id="KW-0633">Potassium transport</keyword>
<dbReference type="GO" id="GO:0034702">
    <property type="term" value="C:monoatomic ion channel complex"/>
    <property type="evidence" value="ECO:0007669"/>
    <property type="project" value="UniProtKB-KW"/>
</dbReference>
<keyword evidence="4 11" id="KW-0812">Transmembrane</keyword>
<keyword evidence="9 12" id="KW-0472">Membrane</keyword>
<dbReference type="InterPro" id="IPR040445">
    <property type="entry name" value="Kir_TM"/>
</dbReference>
<evidence type="ECO:0000256" key="12">
    <source>
        <dbReference type="SAM" id="Phobius"/>
    </source>
</evidence>
<feature type="domain" description="Potassium channel inwardly rectifying transmembrane" evidence="13">
    <location>
        <begin position="25"/>
        <end position="170"/>
    </location>
</feature>
<evidence type="ECO:0000313" key="15">
    <source>
        <dbReference type="EMBL" id="KAL3875866.1"/>
    </source>
</evidence>
<dbReference type="EMBL" id="JBJQND010000005">
    <property type="protein sequence ID" value="KAL3875866.1"/>
    <property type="molecule type" value="Genomic_DNA"/>
</dbReference>
<evidence type="ECO:0000256" key="4">
    <source>
        <dbReference type="ARBA" id="ARBA00022692"/>
    </source>
</evidence>
<organism evidence="15 16">
    <name type="scientific">Sinanodonta woodiana</name>
    <name type="common">Chinese pond mussel</name>
    <name type="synonym">Anodonta woodiana</name>
    <dbReference type="NCBI Taxonomy" id="1069815"/>
    <lineage>
        <taxon>Eukaryota</taxon>
        <taxon>Metazoa</taxon>
        <taxon>Spiralia</taxon>
        <taxon>Lophotrochozoa</taxon>
        <taxon>Mollusca</taxon>
        <taxon>Bivalvia</taxon>
        <taxon>Autobranchia</taxon>
        <taxon>Heteroconchia</taxon>
        <taxon>Palaeoheterodonta</taxon>
        <taxon>Unionida</taxon>
        <taxon>Unionoidea</taxon>
        <taxon>Unionidae</taxon>
        <taxon>Unioninae</taxon>
        <taxon>Sinanodonta</taxon>
    </lineage>
</organism>
<dbReference type="PANTHER" id="PTHR11767">
    <property type="entry name" value="INWARD RECTIFIER POTASSIUM CHANNEL"/>
    <property type="match status" value="1"/>
</dbReference>
<dbReference type="Pfam" id="PF17655">
    <property type="entry name" value="IRK_C"/>
    <property type="match status" value="1"/>
</dbReference>
<dbReference type="Pfam" id="PF01007">
    <property type="entry name" value="IRK"/>
    <property type="match status" value="1"/>
</dbReference>
<dbReference type="InterPro" id="IPR014756">
    <property type="entry name" value="Ig_E-set"/>
</dbReference>
<evidence type="ECO:0000256" key="7">
    <source>
        <dbReference type="ARBA" id="ARBA00022989"/>
    </source>
</evidence>
<keyword evidence="6 11" id="KW-0630">Potassium</keyword>
<evidence type="ECO:0000256" key="8">
    <source>
        <dbReference type="ARBA" id="ARBA00023065"/>
    </source>
</evidence>
<comment type="caution">
    <text evidence="15">The sequence shown here is derived from an EMBL/GenBank/DDBJ whole genome shotgun (WGS) entry which is preliminary data.</text>
</comment>
<comment type="subcellular location">
    <subcellularLocation>
        <location evidence="1 11">Membrane</location>
        <topology evidence="1 11">Multi-pass membrane protein</topology>
    </subcellularLocation>
</comment>
<keyword evidence="16" id="KW-1185">Reference proteome</keyword>
<evidence type="ECO:0000256" key="3">
    <source>
        <dbReference type="ARBA" id="ARBA00022538"/>
    </source>
</evidence>
<dbReference type="GO" id="GO:0034220">
    <property type="term" value="P:monoatomic ion transmembrane transport"/>
    <property type="evidence" value="ECO:0007669"/>
    <property type="project" value="UniProtKB-KW"/>
</dbReference>
<dbReference type="SUPFAM" id="SSF81324">
    <property type="entry name" value="Voltage-gated potassium channels"/>
    <property type="match status" value="1"/>
</dbReference>
<evidence type="ECO:0000313" key="16">
    <source>
        <dbReference type="Proteomes" id="UP001634394"/>
    </source>
</evidence>
<dbReference type="InterPro" id="IPR016449">
    <property type="entry name" value="K_chnl_inward-rec_Kir"/>
</dbReference>
<dbReference type="SUPFAM" id="SSF81296">
    <property type="entry name" value="E set domains"/>
    <property type="match status" value="1"/>
</dbReference>
<gene>
    <name evidence="15" type="ORF">ACJMK2_033775</name>
</gene>
<dbReference type="AlphaFoldDB" id="A0ABD3WQX9"/>
<evidence type="ECO:0000259" key="14">
    <source>
        <dbReference type="Pfam" id="PF17655"/>
    </source>
</evidence>
<comment type="similarity">
    <text evidence="11">Belongs to the inward rectifier-type potassium channel (TC 1.A.2.1) family.</text>
</comment>